<organism evidence="2">
    <name type="scientific">uncultured Caudovirales phage</name>
    <dbReference type="NCBI Taxonomy" id="2100421"/>
    <lineage>
        <taxon>Viruses</taxon>
        <taxon>Duplodnaviria</taxon>
        <taxon>Heunggongvirae</taxon>
        <taxon>Uroviricota</taxon>
        <taxon>Caudoviricetes</taxon>
        <taxon>Peduoviridae</taxon>
        <taxon>Maltschvirus</taxon>
        <taxon>Maltschvirus maltsch</taxon>
    </lineage>
</organism>
<dbReference type="InterPro" id="IPR000330">
    <property type="entry name" value="SNF2_N"/>
</dbReference>
<dbReference type="PANTHER" id="PTHR10799">
    <property type="entry name" value="SNF2/RAD54 HELICASE FAMILY"/>
    <property type="match status" value="1"/>
</dbReference>
<feature type="domain" description="Helicase ATP-binding" evidence="1">
    <location>
        <begin position="3"/>
        <end position="199"/>
    </location>
</feature>
<dbReference type="GO" id="GO:0005524">
    <property type="term" value="F:ATP binding"/>
    <property type="evidence" value="ECO:0007669"/>
    <property type="project" value="InterPro"/>
</dbReference>
<dbReference type="EMBL" id="LR796706">
    <property type="protein sequence ID" value="CAB4160784.1"/>
    <property type="molecule type" value="Genomic_DNA"/>
</dbReference>
<proteinExistence type="predicted"/>
<sequence>MRRAFTPRPYQDIGAEWIAEHPRCALWAGMGMGKTVTSLNVLDAIYNVLGEREPTLILAPKRVARDTWPEETRKWEHLDGFEVVPIVGDVAQRKAALRRRAMVYSINYENLPWLVEQLDGKWPYANVIADESTKLKSFRVKQGGVRARALGRYAHTRVKRWINLTGTPASNGMKDLWGQTWFLDAGHRLGHTFEAFEERFFRPIRNDDGYYDWLPTEYTQPLIQERLRDICLTLDPADWFDIKAPIVNRVNVALPPRARAKYREMQEEFFTQIDGQDIEAFSAASKATKCLMMASGTVYTDSETKAWAPIHEVKLEALESVVNEASGMPVLVAYQWVPDRRRILEAFPKAVDLATSEGMARFRAGRAPIGIAHPQSLGHGIDGLQEVTNIVCFYSAWWSLENHDQIIERVGPVRQMQSGHNRPVFVHYITAEDTLDEVVLERYASKRSTQDLLLDYMKRTRK</sequence>
<dbReference type="Gene3D" id="3.40.50.10810">
    <property type="entry name" value="Tandem AAA-ATPase domain"/>
    <property type="match status" value="1"/>
</dbReference>
<dbReference type="InterPro" id="IPR027417">
    <property type="entry name" value="P-loop_NTPase"/>
</dbReference>
<evidence type="ECO:0000313" key="2">
    <source>
        <dbReference type="EMBL" id="CAB4160784.1"/>
    </source>
</evidence>
<dbReference type="InterPro" id="IPR038718">
    <property type="entry name" value="SNF2-like_sf"/>
</dbReference>
<dbReference type="Pfam" id="PF00176">
    <property type="entry name" value="SNF2-rel_dom"/>
    <property type="match status" value="1"/>
</dbReference>
<dbReference type="Gene3D" id="3.40.50.300">
    <property type="entry name" value="P-loop containing nucleotide triphosphate hydrolases"/>
    <property type="match status" value="1"/>
</dbReference>
<accession>A0A6J5NZX6</accession>
<dbReference type="SUPFAM" id="SSF52540">
    <property type="entry name" value="P-loop containing nucleoside triphosphate hydrolases"/>
    <property type="match status" value="2"/>
</dbReference>
<reference evidence="2" key="1">
    <citation type="submission" date="2020-04" db="EMBL/GenBank/DDBJ databases">
        <authorList>
            <person name="Chiriac C."/>
            <person name="Salcher M."/>
            <person name="Ghai R."/>
            <person name="Kavagutti S V."/>
        </authorList>
    </citation>
    <scope>NUCLEOTIDE SEQUENCE</scope>
</reference>
<evidence type="ECO:0000259" key="1">
    <source>
        <dbReference type="SMART" id="SM00487"/>
    </source>
</evidence>
<dbReference type="SMART" id="SM00487">
    <property type="entry name" value="DEXDc"/>
    <property type="match status" value="1"/>
</dbReference>
<gene>
    <name evidence="2" type="ORF">UFOVP728_12</name>
</gene>
<dbReference type="InterPro" id="IPR014001">
    <property type="entry name" value="Helicase_ATP-bd"/>
</dbReference>
<name>A0A6J5NZX6_9CAUD</name>
<protein>
    <submittedName>
        <fullName evidence="2">DEXDc domain containing protein</fullName>
    </submittedName>
</protein>